<comment type="caution">
    <text evidence="1">The sequence shown here is derived from an EMBL/GenBank/DDBJ whole genome shotgun (WGS) entry which is preliminary data.</text>
</comment>
<dbReference type="Proteomes" id="UP000276133">
    <property type="component" value="Unassembled WGS sequence"/>
</dbReference>
<keyword evidence="2" id="KW-1185">Reference proteome</keyword>
<gene>
    <name evidence="1" type="ORF">BpHYR1_038704</name>
</gene>
<name>A0A3M7SAH7_BRAPC</name>
<accession>A0A3M7SAH7</accession>
<proteinExistence type="predicted"/>
<reference evidence="1 2" key="1">
    <citation type="journal article" date="2018" name="Sci. Rep.">
        <title>Genomic signatures of local adaptation to the degree of environmental predictability in rotifers.</title>
        <authorList>
            <person name="Franch-Gras L."/>
            <person name="Hahn C."/>
            <person name="Garcia-Roger E.M."/>
            <person name="Carmona M.J."/>
            <person name="Serra M."/>
            <person name="Gomez A."/>
        </authorList>
    </citation>
    <scope>NUCLEOTIDE SEQUENCE [LARGE SCALE GENOMIC DNA]</scope>
    <source>
        <strain evidence="1">HYR1</strain>
    </source>
</reference>
<dbReference type="EMBL" id="REGN01001783">
    <property type="protein sequence ID" value="RNA32578.1"/>
    <property type="molecule type" value="Genomic_DNA"/>
</dbReference>
<evidence type="ECO:0000313" key="1">
    <source>
        <dbReference type="EMBL" id="RNA32578.1"/>
    </source>
</evidence>
<dbReference type="AlphaFoldDB" id="A0A3M7SAH7"/>
<evidence type="ECO:0000313" key="2">
    <source>
        <dbReference type="Proteomes" id="UP000276133"/>
    </source>
</evidence>
<organism evidence="1 2">
    <name type="scientific">Brachionus plicatilis</name>
    <name type="common">Marine rotifer</name>
    <name type="synonym">Brachionus muelleri</name>
    <dbReference type="NCBI Taxonomy" id="10195"/>
    <lineage>
        <taxon>Eukaryota</taxon>
        <taxon>Metazoa</taxon>
        <taxon>Spiralia</taxon>
        <taxon>Gnathifera</taxon>
        <taxon>Rotifera</taxon>
        <taxon>Eurotatoria</taxon>
        <taxon>Monogononta</taxon>
        <taxon>Pseudotrocha</taxon>
        <taxon>Ploima</taxon>
        <taxon>Brachionidae</taxon>
        <taxon>Brachionus</taxon>
    </lineage>
</organism>
<sequence length="151" mass="17640">MSSSASILENNFNDTSNDADDISTIKRNWSKIYISTMFPGIFTSKMVKQMVQFMFQTINIHSNDENSAAVPIQTKKICIFDHLDRPKKFVTQEMLLRKYIDRLNPSASKQDRQNNEIDRYNKYFSKSFWRLKAIVSFKLSNDSVCFQKNGN</sequence>
<protein>
    <recommendedName>
        <fullName evidence="3">PiggyBac transposable element-derived protein domain-containing protein</fullName>
    </recommendedName>
</protein>
<evidence type="ECO:0008006" key="3">
    <source>
        <dbReference type="Google" id="ProtNLM"/>
    </source>
</evidence>